<organism evidence="2 3">
    <name type="scientific">Erythranthe guttata</name>
    <name type="common">Yellow monkey flower</name>
    <name type="synonym">Mimulus guttatus</name>
    <dbReference type="NCBI Taxonomy" id="4155"/>
    <lineage>
        <taxon>Eukaryota</taxon>
        <taxon>Viridiplantae</taxon>
        <taxon>Streptophyta</taxon>
        <taxon>Embryophyta</taxon>
        <taxon>Tracheophyta</taxon>
        <taxon>Spermatophyta</taxon>
        <taxon>Magnoliopsida</taxon>
        <taxon>eudicotyledons</taxon>
        <taxon>Gunneridae</taxon>
        <taxon>Pentapetalae</taxon>
        <taxon>asterids</taxon>
        <taxon>lamiids</taxon>
        <taxon>Lamiales</taxon>
        <taxon>Phrymaceae</taxon>
        <taxon>Erythranthe</taxon>
    </lineage>
</organism>
<feature type="transmembrane region" description="Helical" evidence="1">
    <location>
        <begin position="23"/>
        <end position="41"/>
    </location>
</feature>
<proteinExistence type="predicted"/>
<dbReference type="Proteomes" id="UP000030748">
    <property type="component" value="Unassembled WGS sequence"/>
</dbReference>
<evidence type="ECO:0000313" key="3">
    <source>
        <dbReference type="Proteomes" id="UP000030748"/>
    </source>
</evidence>
<evidence type="ECO:0000256" key="1">
    <source>
        <dbReference type="SAM" id="Phobius"/>
    </source>
</evidence>
<dbReference type="EMBL" id="KI632337">
    <property type="protein sequence ID" value="EYU18183.1"/>
    <property type="molecule type" value="Genomic_DNA"/>
</dbReference>
<reference evidence="2 3" key="1">
    <citation type="journal article" date="2013" name="Proc. Natl. Acad. Sci. U.S.A.">
        <title>Fine-scale variation in meiotic recombination in Mimulus inferred from population shotgun sequencing.</title>
        <authorList>
            <person name="Hellsten U."/>
            <person name="Wright K.M."/>
            <person name="Jenkins J."/>
            <person name="Shu S."/>
            <person name="Yuan Y."/>
            <person name="Wessler S.R."/>
            <person name="Schmutz J."/>
            <person name="Willis J.H."/>
            <person name="Rokhsar D.S."/>
        </authorList>
    </citation>
    <scope>NUCLEOTIDE SEQUENCE [LARGE SCALE GENOMIC DNA]</scope>
    <source>
        <strain evidence="3">cv. DUN x IM62</strain>
    </source>
</reference>
<evidence type="ECO:0000313" key="2">
    <source>
        <dbReference type="EMBL" id="EYU18183.1"/>
    </source>
</evidence>
<keyword evidence="3" id="KW-1185">Reference proteome</keyword>
<name>A0A022PTN9_ERYGU</name>
<keyword evidence="1" id="KW-1133">Transmembrane helix</keyword>
<keyword evidence="1" id="KW-0472">Membrane</keyword>
<accession>A0A022PTN9</accession>
<protein>
    <submittedName>
        <fullName evidence="2">Uncharacterized protein</fullName>
    </submittedName>
</protein>
<keyword evidence="1" id="KW-0812">Transmembrane</keyword>
<feature type="transmembrane region" description="Helical" evidence="1">
    <location>
        <begin position="48"/>
        <end position="72"/>
    </location>
</feature>
<dbReference type="AlphaFoldDB" id="A0A022PTN9"/>
<sequence length="87" mass="9858">MTFAFMFFAAAAANLLLDFVHELLHMLPMPDAVLAGFFFLAATLIRRLVLAGIFFFFLGVLTFMMLLLLIVANVEGLLYLVNYIRHN</sequence>
<gene>
    <name evidence="2" type="ORF">MIMGU_mgv1a017227mg</name>
</gene>